<protein>
    <recommendedName>
        <fullName evidence="1">FHA domain-containing protein</fullName>
    </recommendedName>
</protein>
<evidence type="ECO:0000313" key="2">
    <source>
        <dbReference type="EMBL" id="BCD96656.1"/>
    </source>
</evidence>
<name>A0AAN1WFJ0_9GAMM</name>
<dbReference type="KEGG" id="marq:MARGE09_P0856"/>
<accession>A0AAN1WFJ0</accession>
<proteinExistence type="predicted"/>
<dbReference type="Proteomes" id="UP001320119">
    <property type="component" value="Chromosome"/>
</dbReference>
<dbReference type="PANTHER" id="PTHR23308">
    <property type="entry name" value="NUCLEAR INHIBITOR OF PROTEIN PHOSPHATASE-1"/>
    <property type="match status" value="1"/>
</dbReference>
<dbReference type="SMART" id="SM00240">
    <property type="entry name" value="FHA"/>
    <property type="match status" value="1"/>
</dbReference>
<dbReference type="InterPro" id="IPR050923">
    <property type="entry name" value="Cell_Proc_Reg/RNA_Proc"/>
</dbReference>
<gene>
    <name evidence="2" type="ORF">MARGE09_P0856</name>
</gene>
<evidence type="ECO:0000313" key="3">
    <source>
        <dbReference type="Proteomes" id="UP001320119"/>
    </source>
</evidence>
<dbReference type="Gene3D" id="2.60.200.20">
    <property type="match status" value="1"/>
</dbReference>
<dbReference type="Pfam" id="PF00498">
    <property type="entry name" value="FHA"/>
    <property type="match status" value="1"/>
</dbReference>
<organism evidence="2 3">
    <name type="scientific">Marinagarivorans cellulosilyticus</name>
    <dbReference type="NCBI Taxonomy" id="2721545"/>
    <lineage>
        <taxon>Bacteria</taxon>
        <taxon>Pseudomonadati</taxon>
        <taxon>Pseudomonadota</taxon>
        <taxon>Gammaproteobacteria</taxon>
        <taxon>Cellvibrionales</taxon>
        <taxon>Cellvibrionaceae</taxon>
        <taxon>Marinagarivorans</taxon>
    </lineage>
</organism>
<dbReference type="InterPro" id="IPR000253">
    <property type="entry name" value="FHA_dom"/>
</dbReference>
<dbReference type="RefSeq" id="WP_236986145.1">
    <property type="nucleotide sequence ID" value="NZ_AP023086.1"/>
</dbReference>
<keyword evidence="3" id="KW-1185">Reference proteome</keyword>
<feature type="domain" description="FHA" evidence="1">
    <location>
        <begin position="19"/>
        <end position="68"/>
    </location>
</feature>
<dbReference type="InterPro" id="IPR008984">
    <property type="entry name" value="SMAD_FHA_dom_sf"/>
</dbReference>
<reference evidence="2 3" key="1">
    <citation type="journal article" date="2022" name="IScience">
        <title>An ultrasensitive nanofiber-based assay for enzymatic hydrolysis and deep-sea microbial degradation of cellulose.</title>
        <authorList>
            <person name="Tsudome M."/>
            <person name="Tachioka M."/>
            <person name="Miyazaki M."/>
            <person name="Uchimura K."/>
            <person name="Tsuda M."/>
            <person name="Takaki Y."/>
            <person name="Deguchi S."/>
        </authorList>
    </citation>
    <scope>NUCLEOTIDE SEQUENCE [LARGE SCALE GENOMIC DNA]</scope>
    <source>
        <strain evidence="2 3">GE09</strain>
    </source>
</reference>
<dbReference type="SUPFAM" id="SSF49879">
    <property type="entry name" value="SMAD/FHA domain"/>
    <property type="match status" value="1"/>
</dbReference>
<sequence>MAVIVNVSTDQKIILLTEHVIGRQNDNAHTHLAEANVSRVHALIVWNGLQWQIKDSSTNGTYINGRLLKKGQCAVLQKGDKLQFGSINNAVWLLKSSDAPVNRLVPQSAGLADIELNGLVGLPSDEEPTVQVFESADGEWLCETDGQSSVLRSGDLVGVDGNYWRFVDARPSAETQEMKDPSPPLTCDIQAVFTVSKDEEHVSLDLTVNGEHFSLGERSHHYLLLILARHRLNDAALPDSEQGWVYSEELSRQLRLSEAHINIQIYRIRKQLGATLPQALSASPLLERRPGQLRFGYKNIQILGGHFAERHAL</sequence>
<evidence type="ECO:0000259" key="1">
    <source>
        <dbReference type="PROSITE" id="PS50006"/>
    </source>
</evidence>
<dbReference type="CDD" id="cd00060">
    <property type="entry name" value="FHA"/>
    <property type="match status" value="1"/>
</dbReference>
<dbReference type="PROSITE" id="PS50006">
    <property type="entry name" value="FHA_DOMAIN"/>
    <property type="match status" value="1"/>
</dbReference>
<dbReference type="AlphaFoldDB" id="A0AAN1WFJ0"/>
<dbReference type="EMBL" id="AP023086">
    <property type="protein sequence ID" value="BCD96656.1"/>
    <property type="molecule type" value="Genomic_DNA"/>
</dbReference>